<dbReference type="EMBL" id="AP018553">
    <property type="protein sequence ID" value="BBD71693.1"/>
    <property type="molecule type" value="Genomic_DNA"/>
</dbReference>
<dbReference type="KEGG" id="sacd:HS1genome_0082"/>
<keyword evidence="4" id="KW-1185">Reference proteome</keyword>
<evidence type="ECO:0000313" key="3">
    <source>
        <dbReference type="EMBL" id="GGT86559.1"/>
    </source>
</evidence>
<keyword evidence="1" id="KW-0472">Membrane</keyword>
<feature type="transmembrane region" description="Helical" evidence="1">
    <location>
        <begin position="84"/>
        <end position="103"/>
    </location>
</feature>
<accession>A0A348B0J1</accession>
<reference evidence="4" key="2">
    <citation type="submission" date="2018-04" db="EMBL/GenBank/DDBJ databases">
        <title>Complete genome sequence of Sulfodiicoccus acidiphilus strain HS-1.</title>
        <authorList>
            <person name="Sakai H.D."/>
            <person name="Kurosawa N."/>
        </authorList>
    </citation>
    <scope>NUCLEOTIDE SEQUENCE [LARGE SCALE GENOMIC DNA]</scope>
    <source>
        <strain evidence="4">HS-1</strain>
    </source>
</reference>
<feature type="transmembrane region" description="Helical" evidence="1">
    <location>
        <begin position="44"/>
        <end position="63"/>
    </location>
</feature>
<evidence type="ECO:0000313" key="4">
    <source>
        <dbReference type="Proteomes" id="UP000276741"/>
    </source>
</evidence>
<evidence type="ECO:0000256" key="1">
    <source>
        <dbReference type="SAM" id="Phobius"/>
    </source>
</evidence>
<dbReference type="Proteomes" id="UP000276741">
    <property type="component" value="Chromosome"/>
</dbReference>
<dbReference type="AlphaFoldDB" id="A0A348B0J1"/>
<reference evidence="2" key="3">
    <citation type="journal article" date="2019" name="BMC Res. Notes">
        <title>Complete genome sequence of the Sulfodiicoccus acidiphilus strain HS-1T, the first crenarchaeon that lacks polB3, isolated from an acidic hot spring in Ohwaku-dani, Hakone, Japan.</title>
        <authorList>
            <person name="Sakai H.D."/>
            <person name="Kurosawa N."/>
        </authorList>
    </citation>
    <scope>NUCLEOTIDE SEQUENCE</scope>
    <source>
        <strain evidence="2">HS-1</strain>
    </source>
</reference>
<gene>
    <name evidence="3" type="ORF">GCM10007116_00640</name>
    <name evidence="2" type="ORF">HS1genome_0082</name>
</gene>
<organism evidence="2 4">
    <name type="scientific">Sulfodiicoccus acidiphilus</name>
    <dbReference type="NCBI Taxonomy" id="1670455"/>
    <lineage>
        <taxon>Archaea</taxon>
        <taxon>Thermoproteota</taxon>
        <taxon>Thermoprotei</taxon>
        <taxon>Sulfolobales</taxon>
        <taxon>Sulfolobaceae</taxon>
        <taxon>Sulfodiicoccus</taxon>
    </lineage>
</organism>
<name>A0A348B0J1_9CREN</name>
<sequence length="125" mass="13846">MIKKLLGAVGGVILLVVSLILVVKDINQGLQSVTVLTYYGFSPYFFYVIGLVFGAYKIVYLITNKQSLNEIFQGPEAFSAQARMSLFLIFLVAAIYIIIYNAVSGFQPLTLVETLGFVFLAIDYL</sequence>
<keyword evidence="1" id="KW-1133">Transmembrane helix</keyword>
<dbReference type="Proteomes" id="UP000616143">
    <property type="component" value="Unassembled WGS sequence"/>
</dbReference>
<reference evidence="3" key="1">
    <citation type="journal article" date="2014" name="Int. J. Syst. Evol. Microbiol.">
        <title>Complete genome sequence of Corynebacterium casei LMG S-19264T (=DSM 44701T), isolated from a smear-ripened cheese.</title>
        <authorList>
            <consortium name="US DOE Joint Genome Institute (JGI-PGF)"/>
            <person name="Walter F."/>
            <person name="Albersmeier A."/>
            <person name="Kalinowski J."/>
            <person name="Ruckert C."/>
        </authorList>
    </citation>
    <scope>NUCLEOTIDE SEQUENCE</scope>
    <source>
        <strain evidence="3">JCM 31740</strain>
    </source>
</reference>
<dbReference type="RefSeq" id="WP_126449025.1">
    <property type="nucleotide sequence ID" value="NZ_AP018553.1"/>
</dbReference>
<proteinExistence type="predicted"/>
<protein>
    <submittedName>
        <fullName evidence="2">Uncharacterized protein</fullName>
    </submittedName>
</protein>
<feature type="transmembrane region" description="Helical" evidence="1">
    <location>
        <begin position="5"/>
        <end position="24"/>
    </location>
</feature>
<dbReference type="EMBL" id="BMQS01000001">
    <property type="protein sequence ID" value="GGT86559.1"/>
    <property type="molecule type" value="Genomic_DNA"/>
</dbReference>
<evidence type="ECO:0000313" key="2">
    <source>
        <dbReference type="EMBL" id="BBD71693.1"/>
    </source>
</evidence>
<keyword evidence="1" id="KW-0812">Transmembrane</keyword>
<dbReference type="GeneID" id="38665571"/>
<reference evidence="3" key="4">
    <citation type="submission" date="2020-09" db="EMBL/GenBank/DDBJ databases">
        <authorList>
            <person name="Sun Q."/>
            <person name="Ohkuma M."/>
        </authorList>
    </citation>
    <scope>NUCLEOTIDE SEQUENCE</scope>
    <source>
        <strain evidence="3">JCM 31740</strain>
    </source>
</reference>